<dbReference type="InterPro" id="IPR049326">
    <property type="entry name" value="Rhodopsin_dom_fungi"/>
</dbReference>
<proteinExistence type="inferred from homology"/>
<dbReference type="Pfam" id="PF20684">
    <property type="entry name" value="Fung_rhodopsin"/>
    <property type="match status" value="1"/>
</dbReference>
<reference evidence="9 10" key="1">
    <citation type="submission" date="2017-10" db="EMBL/GenBank/DDBJ databases">
        <title>Comparative genomics in systemic dimorphic fungi from Ajellomycetaceae.</title>
        <authorList>
            <person name="Munoz J.F."/>
            <person name="Mcewen J.G."/>
            <person name="Clay O.K."/>
            <person name="Cuomo C.A."/>
        </authorList>
    </citation>
    <scope>NUCLEOTIDE SEQUENCE [LARGE SCALE GENOMIC DNA]</scope>
    <source>
        <strain evidence="9 10">UAMH7299</strain>
    </source>
</reference>
<feature type="compositionally biased region" description="Polar residues" evidence="6">
    <location>
        <begin position="358"/>
        <end position="367"/>
    </location>
</feature>
<dbReference type="EMBL" id="PDNA01000041">
    <property type="protein sequence ID" value="PGH20343.1"/>
    <property type="molecule type" value="Genomic_DNA"/>
</dbReference>
<evidence type="ECO:0000256" key="4">
    <source>
        <dbReference type="ARBA" id="ARBA00023136"/>
    </source>
</evidence>
<feature type="transmembrane region" description="Helical" evidence="7">
    <location>
        <begin position="129"/>
        <end position="151"/>
    </location>
</feature>
<name>A0A2B7YH41_POLH7</name>
<dbReference type="AlphaFoldDB" id="A0A2B7YH41"/>
<comment type="caution">
    <text evidence="9">The sequence shown here is derived from an EMBL/GenBank/DDBJ whole genome shotgun (WGS) entry which is preliminary data.</text>
</comment>
<evidence type="ECO:0000256" key="1">
    <source>
        <dbReference type="ARBA" id="ARBA00004141"/>
    </source>
</evidence>
<feature type="transmembrane region" description="Helical" evidence="7">
    <location>
        <begin position="52"/>
        <end position="72"/>
    </location>
</feature>
<evidence type="ECO:0000313" key="9">
    <source>
        <dbReference type="EMBL" id="PGH20343.1"/>
    </source>
</evidence>
<dbReference type="GO" id="GO:0016020">
    <property type="term" value="C:membrane"/>
    <property type="evidence" value="ECO:0007669"/>
    <property type="project" value="UniProtKB-SubCell"/>
</dbReference>
<evidence type="ECO:0000256" key="7">
    <source>
        <dbReference type="SAM" id="Phobius"/>
    </source>
</evidence>
<organism evidence="9 10">
    <name type="scientific">Polytolypa hystricis (strain UAMH7299)</name>
    <dbReference type="NCBI Taxonomy" id="1447883"/>
    <lineage>
        <taxon>Eukaryota</taxon>
        <taxon>Fungi</taxon>
        <taxon>Dikarya</taxon>
        <taxon>Ascomycota</taxon>
        <taxon>Pezizomycotina</taxon>
        <taxon>Eurotiomycetes</taxon>
        <taxon>Eurotiomycetidae</taxon>
        <taxon>Onygenales</taxon>
        <taxon>Onygenales incertae sedis</taxon>
        <taxon>Polytolypa</taxon>
    </lineage>
</organism>
<comment type="subcellular location">
    <subcellularLocation>
        <location evidence="1">Membrane</location>
        <topology evidence="1">Multi-pass membrane protein</topology>
    </subcellularLocation>
</comment>
<sequence length="367" mass="41379">MEREITYYNVFHHAVVRNQLIANTVLVVVALTVVIIRFVARHLRNAKIWWDDVCIVISLLHTFGMLAMHYIYAAIGMRNHMLEIPPQNTTIIFKMLIIYQVVYYNAMVSAKFSYLFFYLRIFVSKPFRIAAQVCMGCSGAYWLGSTLQIFLTCRPFAFNWDPTIPGGSCANQNVAFSTIGAFNLLTDLMIIALPLHFVYRLQMSLATKIALYGIFCVGLFISAITIIRIRVLTTVDFLDLPFSMIHAAFWSVTEPALAVANACVPMIRPVLKKFFPGLFSTVKATYNTYDTHGSNTNPSRNNPLARSGNSSNTYNKMQDGEYPLTCMDQGVTTIDILASQKGQHGNNSSSSVDERYNNYDSQSTHSR</sequence>
<evidence type="ECO:0000256" key="3">
    <source>
        <dbReference type="ARBA" id="ARBA00022989"/>
    </source>
</evidence>
<feature type="transmembrane region" description="Helical" evidence="7">
    <location>
        <begin position="20"/>
        <end position="40"/>
    </location>
</feature>
<dbReference type="Proteomes" id="UP000224634">
    <property type="component" value="Unassembled WGS sequence"/>
</dbReference>
<protein>
    <recommendedName>
        <fullName evidence="8">Rhodopsin domain-containing protein</fullName>
    </recommendedName>
</protein>
<feature type="transmembrane region" description="Helical" evidence="7">
    <location>
        <begin position="209"/>
        <end position="231"/>
    </location>
</feature>
<keyword evidence="4 7" id="KW-0472">Membrane</keyword>
<accession>A0A2B7YH41</accession>
<evidence type="ECO:0000256" key="6">
    <source>
        <dbReference type="SAM" id="MobiDB-lite"/>
    </source>
</evidence>
<evidence type="ECO:0000256" key="2">
    <source>
        <dbReference type="ARBA" id="ARBA00022692"/>
    </source>
</evidence>
<dbReference type="PANTHER" id="PTHR33048">
    <property type="entry name" value="PTH11-LIKE INTEGRAL MEMBRANE PROTEIN (AFU_ORTHOLOGUE AFUA_5G11245)"/>
    <property type="match status" value="1"/>
</dbReference>
<feature type="compositionally biased region" description="Polar residues" evidence="6">
    <location>
        <begin position="341"/>
        <end position="351"/>
    </location>
</feature>
<gene>
    <name evidence="9" type="ORF">AJ80_03611</name>
</gene>
<keyword evidence="3 7" id="KW-1133">Transmembrane helix</keyword>
<evidence type="ECO:0000259" key="8">
    <source>
        <dbReference type="Pfam" id="PF20684"/>
    </source>
</evidence>
<feature type="transmembrane region" description="Helical" evidence="7">
    <location>
        <begin position="243"/>
        <end position="264"/>
    </location>
</feature>
<feature type="transmembrane region" description="Helical" evidence="7">
    <location>
        <begin position="174"/>
        <end position="197"/>
    </location>
</feature>
<keyword evidence="2 7" id="KW-0812">Transmembrane</keyword>
<evidence type="ECO:0000313" key="10">
    <source>
        <dbReference type="Proteomes" id="UP000224634"/>
    </source>
</evidence>
<dbReference type="STRING" id="1447883.A0A2B7YH41"/>
<dbReference type="PANTHER" id="PTHR33048:SF161">
    <property type="entry name" value="INTEGRAL MEMBRANE PROTEIN"/>
    <property type="match status" value="1"/>
</dbReference>
<feature type="domain" description="Rhodopsin" evidence="8">
    <location>
        <begin position="36"/>
        <end position="273"/>
    </location>
</feature>
<evidence type="ECO:0000256" key="5">
    <source>
        <dbReference type="ARBA" id="ARBA00038359"/>
    </source>
</evidence>
<feature type="transmembrane region" description="Helical" evidence="7">
    <location>
        <begin position="92"/>
        <end position="117"/>
    </location>
</feature>
<feature type="region of interest" description="Disordered" evidence="6">
    <location>
        <begin position="290"/>
        <end position="316"/>
    </location>
</feature>
<feature type="region of interest" description="Disordered" evidence="6">
    <location>
        <begin position="341"/>
        <end position="367"/>
    </location>
</feature>
<keyword evidence="10" id="KW-1185">Reference proteome</keyword>
<dbReference type="OrthoDB" id="10017208at2759"/>
<comment type="similarity">
    <text evidence="5">Belongs to the SAT4 family.</text>
</comment>
<dbReference type="InterPro" id="IPR052337">
    <property type="entry name" value="SAT4-like"/>
</dbReference>